<reference evidence="5" key="1">
    <citation type="submission" date="2022-10" db="EMBL/GenBank/DDBJ databases">
        <title>Complete genome sequence of Schlegelella aquatica LMG 23380.</title>
        <authorList>
            <person name="Musilova J."/>
            <person name="Kourilova X."/>
            <person name="Bezdicek M."/>
            <person name="Hermankova K."/>
            <person name="Obruca S."/>
            <person name="Sedlar K."/>
        </authorList>
    </citation>
    <scope>NUCLEOTIDE SEQUENCE</scope>
    <source>
        <strain evidence="5">LMG 23380</strain>
    </source>
</reference>
<dbReference type="EMBL" id="CP110257">
    <property type="protein sequence ID" value="UZD55673.1"/>
    <property type="molecule type" value="Genomic_DNA"/>
</dbReference>
<keyword evidence="2" id="KW-0472">Membrane</keyword>
<evidence type="ECO:0008006" key="7">
    <source>
        <dbReference type="Google" id="ProtNLM"/>
    </source>
</evidence>
<keyword evidence="6" id="KW-1185">Reference proteome</keyword>
<keyword evidence="4" id="KW-0732">Signal</keyword>
<evidence type="ECO:0000256" key="4">
    <source>
        <dbReference type="SAM" id="SignalP"/>
    </source>
</evidence>
<proteinExistence type="predicted"/>
<comment type="subcellular location">
    <subcellularLocation>
        <location evidence="1">Cell outer membrane</location>
    </subcellularLocation>
</comment>
<dbReference type="RefSeq" id="WP_264893427.1">
    <property type="nucleotide sequence ID" value="NZ_CP110257.1"/>
</dbReference>
<accession>A0ABY6MUI1</accession>
<evidence type="ECO:0000256" key="2">
    <source>
        <dbReference type="ARBA" id="ARBA00023136"/>
    </source>
</evidence>
<sequence>MPHRTLAFRPAALPVAAALACMVMAAPAAAQLRPYFLSATQAFTHDSNLFRDREGAERSDRISSTGLRVGVDQPIGRQRLLAYAGVRRNKFDEYSQLDNTEYDVNLRGDLSTVNRLSGSVWYTNSRSLVSFGSYTGTTVVRERNLQTLEDFGLKARLGGDARWVLEGGWSHRDQNYSSEAFRSREQTSDTVSLGVRYQPSDLLSLGVAGRATEGRTPEYRTTAGGEPVKDKIRRRDLDFTAVWVPTGLSTLSARLSLTSTDHSLAQQRDFDGVTGALTWAYRPTGKLGLRVELIRETNDQSQLAWLPDTLDDPANLTLTPFEDTRLLTTLKVAATWDATGKLRVKGNARYTHRNIKDAVVRDEAGRPVLASASGTDRTTALGFGVDYAITRAWLVGCNLGWEKRRVSDDGSQVSFPYEARTATCLAQLTLQ</sequence>
<gene>
    <name evidence="5" type="ORF">OMP39_03535</name>
</gene>
<dbReference type="InterPro" id="IPR036942">
    <property type="entry name" value="Beta-barrel_TonB_sf"/>
</dbReference>
<evidence type="ECO:0000313" key="5">
    <source>
        <dbReference type="EMBL" id="UZD55673.1"/>
    </source>
</evidence>
<organism evidence="5 6">
    <name type="scientific">Caldimonas aquatica</name>
    <dbReference type="NCBI Taxonomy" id="376175"/>
    <lineage>
        <taxon>Bacteria</taxon>
        <taxon>Pseudomonadati</taxon>
        <taxon>Pseudomonadota</taxon>
        <taxon>Betaproteobacteria</taxon>
        <taxon>Burkholderiales</taxon>
        <taxon>Sphaerotilaceae</taxon>
        <taxon>Caldimonas</taxon>
    </lineage>
</organism>
<evidence type="ECO:0000256" key="3">
    <source>
        <dbReference type="ARBA" id="ARBA00023237"/>
    </source>
</evidence>
<dbReference type="Proteomes" id="UP001163266">
    <property type="component" value="Chromosome"/>
</dbReference>
<evidence type="ECO:0000313" key="6">
    <source>
        <dbReference type="Proteomes" id="UP001163266"/>
    </source>
</evidence>
<dbReference type="PROSITE" id="PS51257">
    <property type="entry name" value="PROKAR_LIPOPROTEIN"/>
    <property type="match status" value="1"/>
</dbReference>
<feature type="signal peptide" evidence="4">
    <location>
        <begin position="1"/>
        <end position="25"/>
    </location>
</feature>
<evidence type="ECO:0000256" key="1">
    <source>
        <dbReference type="ARBA" id="ARBA00004442"/>
    </source>
</evidence>
<protein>
    <recommendedName>
        <fullName evidence="7">Outer membrane beta-barrel protein</fullName>
    </recommendedName>
</protein>
<feature type="chain" id="PRO_5047351532" description="Outer membrane beta-barrel protein" evidence="4">
    <location>
        <begin position="26"/>
        <end position="431"/>
    </location>
</feature>
<dbReference type="SUPFAM" id="SSF56935">
    <property type="entry name" value="Porins"/>
    <property type="match status" value="1"/>
</dbReference>
<keyword evidence="3" id="KW-0998">Cell outer membrane</keyword>
<name>A0ABY6MUI1_9BURK</name>
<dbReference type="Gene3D" id="2.40.170.20">
    <property type="entry name" value="TonB-dependent receptor, beta-barrel domain"/>
    <property type="match status" value="1"/>
</dbReference>